<dbReference type="RefSeq" id="WP_147060020.1">
    <property type="nucleotide sequence ID" value="NZ_BJYL01000049.1"/>
</dbReference>
<sequence length="161" mass="18274">MKVKTMATSGIIAALYVAVTFLIAPFGFTNIQFRLSEMFNHLVVFNKKYIIGVVLGVFVANMLFSDLGPIDLVFGVGHSLLTLSITILSAKWIKGLYQRMFFNTLIFTFTMFIIAWELNIVMGWPFLLTWFFLAVSEFVVMAIGIPVMVALNKRLQFEKLI</sequence>
<keyword evidence="1" id="KW-0812">Transmembrane</keyword>
<dbReference type="PANTHER" id="PTHR40044:SF1">
    <property type="entry name" value="INTEGRAL MEMBRANE PROTEIN"/>
    <property type="match status" value="1"/>
</dbReference>
<feature type="transmembrane region" description="Helical" evidence="1">
    <location>
        <begin position="100"/>
        <end position="121"/>
    </location>
</feature>
<gene>
    <name evidence="2" type="ORF">SLU01_31280</name>
</gene>
<name>A0A511ZBJ4_9BACL</name>
<comment type="caution">
    <text evidence="2">The sequence shown here is derived from an EMBL/GenBank/DDBJ whole genome shotgun (WGS) entry which is preliminary data.</text>
</comment>
<feature type="transmembrane region" description="Helical" evidence="1">
    <location>
        <begin position="73"/>
        <end position="93"/>
    </location>
</feature>
<keyword evidence="3" id="KW-1185">Reference proteome</keyword>
<evidence type="ECO:0000313" key="3">
    <source>
        <dbReference type="Proteomes" id="UP000321901"/>
    </source>
</evidence>
<evidence type="ECO:0000313" key="2">
    <source>
        <dbReference type="EMBL" id="GEN84816.1"/>
    </source>
</evidence>
<keyword evidence="1" id="KW-0472">Membrane</keyword>
<reference evidence="2 3" key="1">
    <citation type="submission" date="2019-07" db="EMBL/GenBank/DDBJ databases">
        <title>Whole genome shotgun sequence of Sporosarcina luteola NBRC 105378.</title>
        <authorList>
            <person name="Hosoyama A."/>
            <person name="Uohara A."/>
            <person name="Ohji S."/>
            <person name="Ichikawa N."/>
        </authorList>
    </citation>
    <scope>NUCLEOTIDE SEQUENCE [LARGE SCALE GENOMIC DNA]</scope>
    <source>
        <strain evidence="2 3">NBRC 105378</strain>
    </source>
</reference>
<dbReference type="Pfam" id="PF06177">
    <property type="entry name" value="QueT"/>
    <property type="match status" value="1"/>
</dbReference>
<dbReference type="EMBL" id="BJYL01000049">
    <property type="protein sequence ID" value="GEN84816.1"/>
    <property type="molecule type" value="Genomic_DNA"/>
</dbReference>
<feature type="transmembrane region" description="Helical" evidence="1">
    <location>
        <begin position="49"/>
        <end position="67"/>
    </location>
</feature>
<dbReference type="Proteomes" id="UP000321901">
    <property type="component" value="Unassembled WGS sequence"/>
</dbReference>
<dbReference type="InterPro" id="IPR010387">
    <property type="entry name" value="QueT"/>
</dbReference>
<feature type="transmembrane region" description="Helical" evidence="1">
    <location>
        <begin position="127"/>
        <end position="151"/>
    </location>
</feature>
<accession>A0A511ZBJ4</accession>
<dbReference type="OrthoDB" id="1706970at2"/>
<dbReference type="PIRSF" id="PIRSF031501">
    <property type="entry name" value="QueT"/>
    <property type="match status" value="1"/>
</dbReference>
<evidence type="ECO:0000256" key="1">
    <source>
        <dbReference type="SAM" id="Phobius"/>
    </source>
</evidence>
<protein>
    <submittedName>
        <fullName evidence="2">Membrane protein</fullName>
    </submittedName>
</protein>
<dbReference type="AlphaFoldDB" id="A0A511ZBJ4"/>
<organism evidence="2 3">
    <name type="scientific">Sporosarcina luteola</name>
    <dbReference type="NCBI Taxonomy" id="582850"/>
    <lineage>
        <taxon>Bacteria</taxon>
        <taxon>Bacillati</taxon>
        <taxon>Bacillota</taxon>
        <taxon>Bacilli</taxon>
        <taxon>Bacillales</taxon>
        <taxon>Caryophanaceae</taxon>
        <taxon>Sporosarcina</taxon>
    </lineage>
</organism>
<keyword evidence="1" id="KW-1133">Transmembrane helix</keyword>
<proteinExistence type="predicted"/>
<dbReference type="PANTHER" id="PTHR40044">
    <property type="entry name" value="INTEGRAL MEMBRANE PROTEIN-RELATED"/>
    <property type="match status" value="1"/>
</dbReference>
<feature type="transmembrane region" description="Helical" evidence="1">
    <location>
        <begin position="6"/>
        <end position="28"/>
    </location>
</feature>